<proteinExistence type="predicted"/>
<evidence type="ECO:0000313" key="3">
    <source>
        <dbReference type="Proteomes" id="UP000288351"/>
    </source>
</evidence>
<keyword evidence="1" id="KW-1133">Transmembrane helix</keyword>
<organism evidence="2 3">
    <name type="scientific">Streptomyces noursei</name>
    <name type="common">Streptomyces albulus</name>
    <dbReference type="NCBI Taxonomy" id="1971"/>
    <lineage>
        <taxon>Bacteria</taxon>
        <taxon>Bacillati</taxon>
        <taxon>Actinomycetota</taxon>
        <taxon>Actinomycetes</taxon>
        <taxon>Kitasatosporales</taxon>
        <taxon>Streptomycetaceae</taxon>
        <taxon>Streptomyces</taxon>
    </lineage>
</organism>
<dbReference type="Proteomes" id="UP000288351">
    <property type="component" value="Unassembled WGS sequence"/>
</dbReference>
<keyword evidence="1" id="KW-0812">Transmembrane</keyword>
<reference evidence="2 3" key="1">
    <citation type="journal article" date="2019" name="Microbiol. Resour. Announc.">
        <title>Draft Genome Sequence of the Most Traditional epsilon-Poly-l-Lysine Producer, Streptomyces albulus NBRC14147.</title>
        <authorList>
            <person name="Yamanaka K."/>
            <person name="Hamano Y."/>
        </authorList>
    </citation>
    <scope>NUCLEOTIDE SEQUENCE [LARGE SCALE GENOMIC DNA]</scope>
    <source>
        <strain evidence="2 3">NBRC 14147</strain>
    </source>
</reference>
<dbReference type="AlphaFoldDB" id="A0A401QXJ9"/>
<keyword evidence="1" id="KW-0472">Membrane</keyword>
<evidence type="ECO:0000313" key="2">
    <source>
        <dbReference type="EMBL" id="GCB90038.1"/>
    </source>
</evidence>
<feature type="transmembrane region" description="Helical" evidence="1">
    <location>
        <begin position="63"/>
        <end position="83"/>
    </location>
</feature>
<sequence length="88" mass="9290">MGFTMIARVSMGHALVLVSLITLIVIGSLLVARDALVLPGTEGMPEYRDLAFHAKVLVPRPVPWPLLAVPGYGALVGGLAWLVETVTA</sequence>
<name>A0A401QXJ9_STRNR</name>
<dbReference type="EMBL" id="BHXC01000006">
    <property type="protein sequence ID" value="GCB90038.1"/>
    <property type="molecule type" value="Genomic_DNA"/>
</dbReference>
<gene>
    <name evidence="2" type="ORF">SALB_02732</name>
</gene>
<comment type="caution">
    <text evidence="2">The sequence shown here is derived from an EMBL/GenBank/DDBJ whole genome shotgun (WGS) entry which is preliminary data.</text>
</comment>
<evidence type="ECO:0000256" key="1">
    <source>
        <dbReference type="SAM" id="Phobius"/>
    </source>
</evidence>
<protein>
    <submittedName>
        <fullName evidence="2">Uncharacterized protein</fullName>
    </submittedName>
</protein>
<accession>A0A401QXJ9</accession>
<dbReference type="RefSeq" id="WP_016573806.1">
    <property type="nucleotide sequence ID" value="NZ_BHXC01000006.1"/>
</dbReference>